<dbReference type="RefSeq" id="WP_067939466.1">
    <property type="nucleotide sequence ID" value="NZ_CP014228.1"/>
</dbReference>
<dbReference type="KEGG" id="ard:AXF14_01415"/>
<dbReference type="STRING" id="111015.AXF14_01415"/>
<gene>
    <name evidence="1" type="ORF">AXF14_01415</name>
</gene>
<dbReference type="EMBL" id="CP014228">
    <property type="protein sequence ID" value="AMD86500.1"/>
    <property type="molecule type" value="Genomic_DNA"/>
</dbReference>
<sequence>MDWNELLADLESRFDADRRADIAAQSADLAEAERGQVLLVDRLRGAVGRTVRIGTRGGRTLAGRLLRVSEDVLLLEEGDGLQALVPLGAVAAAGPLPGPAPVGRTRQRAGLADALRGLARSGARVRVLLVGSELTGRIVRVGRDHVDVVVDGAPEGVRSAAGAVQGAVSVALGVVEAVRSR</sequence>
<dbReference type="Proteomes" id="UP000065220">
    <property type="component" value="Chromosome"/>
</dbReference>
<organism evidence="1 2">
    <name type="scientific">Actinomyces radicidentis</name>
    <dbReference type="NCBI Taxonomy" id="111015"/>
    <lineage>
        <taxon>Bacteria</taxon>
        <taxon>Bacillati</taxon>
        <taxon>Actinomycetota</taxon>
        <taxon>Actinomycetes</taxon>
        <taxon>Actinomycetales</taxon>
        <taxon>Actinomycetaceae</taxon>
        <taxon>Actinomyces</taxon>
    </lineage>
</organism>
<protein>
    <submittedName>
        <fullName evidence="1">Fis family transcriptional regulator</fullName>
    </submittedName>
</protein>
<accession>A0A0X8JCR2</accession>
<proteinExistence type="predicted"/>
<evidence type="ECO:0000313" key="2">
    <source>
        <dbReference type="Proteomes" id="UP000065220"/>
    </source>
</evidence>
<keyword evidence="2" id="KW-1185">Reference proteome</keyword>
<reference evidence="2" key="1">
    <citation type="submission" date="2016-02" db="EMBL/GenBank/DDBJ databases">
        <authorList>
            <person name="Holder M.E."/>
            <person name="Ajami N.J."/>
            <person name="Petrosino J.F."/>
        </authorList>
    </citation>
    <scope>NUCLEOTIDE SEQUENCE [LARGE SCALE GENOMIC DNA]</scope>
    <source>
        <strain evidence="2">CCUG 36733</strain>
    </source>
</reference>
<name>A0A0X8JCR2_ACTRD</name>
<evidence type="ECO:0000313" key="1">
    <source>
        <dbReference type="EMBL" id="AMD86500.1"/>
    </source>
</evidence>
<dbReference type="AlphaFoldDB" id="A0A0X8JCR2"/>